<dbReference type="SUPFAM" id="SSF46689">
    <property type="entry name" value="Homeodomain-like"/>
    <property type="match status" value="1"/>
</dbReference>
<dbReference type="EMBL" id="SOFL01000002">
    <property type="protein sequence ID" value="TFC07025.1"/>
    <property type="molecule type" value="Genomic_DNA"/>
</dbReference>
<dbReference type="InterPro" id="IPR009057">
    <property type="entry name" value="Homeodomain-like_sf"/>
</dbReference>
<gene>
    <name evidence="3" type="ORF">E3O42_01205</name>
</gene>
<protein>
    <submittedName>
        <fullName evidence="3">TetR family transcriptional regulator</fullName>
    </submittedName>
</protein>
<keyword evidence="1" id="KW-0238">DNA-binding</keyword>
<sequence length="63" mass="6607">MGGPKRPEQERCDAILAAAYQIALTDGLDAVTARRVATAAGISPGLVFFPAWPPWHRGTVSSG</sequence>
<dbReference type="Gene3D" id="1.10.357.10">
    <property type="entry name" value="Tetracycline Repressor, domain 2"/>
    <property type="match status" value="1"/>
</dbReference>
<reference evidence="3 4" key="1">
    <citation type="submission" date="2019-03" db="EMBL/GenBank/DDBJ databases">
        <title>Genomics of glacier-inhabiting Cryobacterium strains.</title>
        <authorList>
            <person name="Liu Q."/>
            <person name="Xin Y.-H."/>
        </authorList>
    </citation>
    <scope>NUCLEOTIDE SEQUENCE [LARGE SCALE GENOMIC DNA]</scope>
    <source>
        <strain evidence="3 4">RHLS22-1</strain>
    </source>
</reference>
<dbReference type="RefSeq" id="WP_134452109.1">
    <property type="nucleotide sequence ID" value="NZ_SOFL01000002.1"/>
</dbReference>
<proteinExistence type="predicted"/>
<organism evidence="3 4">
    <name type="scientific">Cryobacterium adonitolivorans</name>
    <dbReference type="NCBI Taxonomy" id="1259189"/>
    <lineage>
        <taxon>Bacteria</taxon>
        <taxon>Bacillati</taxon>
        <taxon>Actinomycetota</taxon>
        <taxon>Actinomycetes</taxon>
        <taxon>Micrococcales</taxon>
        <taxon>Microbacteriaceae</taxon>
        <taxon>Cryobacterium</taxon>
    </lineage>
</organism>
<evidence type="ECO:0000313" key="4">
    <source>
        <dbReference type="Proteomes" id="UP000297907"/>
    </source>
</evidence>
<dbReference type="Pfam" id="PF00440">
    <property type="entry name" value="TetR_N"/>
    <property type="match status" value="1"/>
</dbReference>
<feature type="domain" description="HTH tetR-type" evidence="2">
    <location>
        <begin position="15"/>
        <end position="48"/>
    </location>
</feature>
<name>A0A4R8WE04_9MICO</name>
<keyword evidence="4" id="KW-1185">Reference proteome</keyword>
<dbReference type="InterPro" id="IPR001647">
    <property type="entry name" value="HTH_TetR"/>
</dbReference>
<evidence type="ECO:0000259" key="2">
    <source>
        <dbReference type="Pfam" id="PF00440"/>
    </source>
</evidence>
<comment type="caution">
    <text evidence="3">The sequence shown here is derived from an EMBL/GenBank/DDBJ whole genome shotgun (WGS) entry which is preliminary data.</text>
</comment>
<evidence type="ECO:0000313" key="3">
    <source>
        <dbReference type="EMBL" id="TFC07025.1"/>
    </source>
</evidence>
<dbReference type="GO" id="GO:0003677">
    <property type="term" value="F:DNA binding"/>
    <property type="evidence" value="ECO:0007669"/>
    <property type="project" value="UniProtKB-KW"/>
</dbReference>
<dbReference type="Proteomes" id="UP000297907">
    <property type="component" value="Unassembled WGS sequence"/>
</dbReference>
<accession>A0A4R8WE04</accession>
<dbReference type="AlphaFoldDB" id="A0A4R8WE04"/>
<evidence type="ECO:0000256" key="1">
    <source>
        <dbReference type="ARBA" id="ARBA00023125"/>
    </source>
</evidence>